<evidence type="ECO:0000256" key="7">
    <source>
        <dbReference type="SAM" id="Phobius"/>
    </source>
</evidence>
<evidence type="ECO:0000256" key="4">
    <source>
        <dbReference type="ARBA" id="ARBA00022856"/>
    </source>
</evidence>
<organism evidence="8 9">
    <name type="scientific">Falsiroseomonas frigidaquae</name>
    <dbReference type="NCBI Taxonomy" id="487318"/>
    <lineage>
        <taxon>Bacteria</taxon>
        <taxon>Pseudomonadati</taxon>
        <taxon>Pseudomonadota</taxon>
        <taxon>Alphaproteobacteria</taxon>
        <taxon>Acetobacterales</taxon>
        <taxon>Roseomonadaceae</taxon>
        <taxon>Falsiroseomonas</taxon>
    </lineage>
</organism>
<keyword evidence="4" id="KW-0653">Protein transport</keyword>
<keyword evidence="3 7" id="KW-0812">Transmembrane</keyword>
<keyword evidence="4" id="KW-0813">Transport</keyword>
<keyword evidence="9" id="KW-1185">Reference proteome</keyword>
<dbReference type="CDD" id="cd17346">
    <property type="entry name" value="MFS_DtpA_like"/>
    <property type="match status" value="1"/>
</dbReference>
<dbReference type="EMBL" id="JAAVTX010000001">
    <property type="protein sequence ID" value="NKE43886.1"/>
    <property type="molecule type" value="Genomic_DNA"/>
</dbReference>
<feature type="transmembrane region" description="Helical" evidence="7">
    <location>
        <begin position="370"/>
        <end position="391"/>
    </location>
</feature>
<feature type="transmembrane region" description="Helical" evidence="7">
    <location>
        <begin position="148"/>
        <end position="165"/>
    </location>
</feature>
<proteinExistence type="inferred from homology"/>
<evidence type="ECO:0000313" key="9">
    <source>
        <dbReference type="Proteomes" id="UP000765160"/>
    </source>
</evidence>
<dbReference type="Gene3D" id="1.20.1250.20">
    <property type="entry name" value="MFS general substrate transporter like domains"/>
    <property type="match status" value="2"/>
</dbReference>
<feature type="transmembrane region" description="Helical" evidence="7">
    <location>
        <begin position="463"/>
        <end position="489"/>
    </location>
</feature>
<evidence type="ECO:0000256" key="5">
    <source>
        <dbReference type="ARBA" id="ARBA00022989"/>
    </source>
</evidence>
<evidence type="ECO:0000256" key="6">
    <source>
        <dbReference type="ARBA" id="ARBA00023136"/>
    </source>
</evidence>
<feature type="transmembrane region" description="Helical" evidence="7">
    <location>
        <begin position="322"/>
        <end position="349"/>
    </location>
</feature>
<gene>
    <name evidence="8" type="ORF">HB662_03795</name>
</gene>
<name>A0ABX1ETC8_9PROT</name>
<feature type="transmembrane region" description="Helical" evidence="7">
    <location>
        <begin position="237"/>
        <end position="256"/>
    </location>
</feature>
<sequence>MTVHGLHIAVAPWMWSVVRTGDACIVVTSQKSAADPARKGRLVMERCEMPGQNTDVEHRSWCPAEEQPARWLLAGHPTGFWYVFWAELAERASFWGMRVLLSLYLVEMLGFSEANAGSVAQLFNAACYLTPILGGFIADHYLGRYRTIIWFCVPYLVGHLCFGFFRGEVALFLGLLLIALGSGAIKPNTSTLMGLMYERLGRRHLLDEAFVYYYAAINLGATITSLAVPIVQSSHGYGPALMIPTGLIALSMLIFWRGRRYFPTENIVVRPFSASRPQWQEERAVLLRLAGILTLVAIYWFLADQSSSTWVFLANDHMDLTLWPTGLALTAAQTQALNPLMILLFTPLLRPIWRRMEALRGRQLGPADKMTVGFVLTVLAMAVMALAGHVAESGKASVWFLVLATLLITLAELCISAIGLQLCYLAAPASMKSQVMAWFLLTSFFGDSAGAAFTQLYGTVGNASYFALQALIATGAVAGMAWIAAGLGIRR</sequence>
<feature type="transmembrane region" description="Helical" evidence="7">
    <location>
        <begin position="285"/>
        <end position="302"/>
    </location>
</feature>
<protein>
    <submittedName>
        <fullName evidence="8">Peptide MFS transporter</fullName>
    </submittedName>
</protein>
<accession>A0ABX1ETC8</accession>
<comment type="caution">
    <text evidence="8">The sequence shown here is derived from an EMBL/GenBank/DDBJ whole genome shotgun (WGS) entry which is preliminary data.</text>
</comment>
<evidence type="ECO:0000256" key="2">
    <source>
        <dbReference type="ARBA" id="ARBA00005982"/>
    </source>
</evidence>
<evidence type="ECO:0000256" key="1">
    <source>
        <dbReference type="ARBA" id="ARBA00004141"/>
    </source>
</evidence>
<reference evidence="8 9" key="1">
    <citation type="submission" date="2020-03" db="EMBL/GenBank/DDBJ databases">
        <title>Roseomonas selenitidurans sp. nov. isolated from soil.</title>
        <authorList>
            <person name="Liu H."/>
        </authorList>
    </citation>
    <scope>NUCLEOTIDE SEQUENCE [LARGE SCALE GENOMIC DNA]</scope>
    <source>
        <strain evidence="8 9">JCM 15073</strain>
    </source>
</reference>
<dbReference type="PANTHER" id="PTHR11654">
    <property type="entry name" value="OLIGOPEPTIDE TRANSPORTER-RELATED"/>
    <property type="match status" value="1"/>
</dbReference>
<dbReference type="InterPro" id="IPR036259">
    <property type="entry name" value="MFS_trans_sf"/>
</dbReference>
<dbReference type="Proteomes" id="UP000765160">
    <property type="component" value="Unassembled WGS sequence"/>
</dbReference>
<feature type="transmembrane region" description="Helical" evidence="7">
    <location>
        <begin position="397"/>
        <end position="425"/>
    </location>
</feature>
<dbReference type="SUPFAM" id="SSF103473">
    <property type="entry name" value="MFS general substrate transporter"/>
    <property type="match status" value="1"/>
</dbReference>
<comment type="subcellular location">
    <subcellularLocation>
        <location evidence="1">Membrane</location>
        <topology evidence="1">Multi-pass membrane protein</topology>
    </subcellularLocation>
</comment>
<feature type="transmembrane region" description="Helical" evidence="7">
    <location>
        <begin position="437"/>
        <end position="457"/>
    </location>
</feature>
<dbReference type="Pfam" id="PF00854">
    <property type="entry name" value="PTR2"/>
    <property type="match status" value="2"/>
</dbReference>
<feature type="transmembrane region" description="Helical" evidence="7">
    <location>
        <begin position="171"/>
        <end position="189"/>
    </location>
</feature>
<evidence type="ECO:0000256" key="3">
    <source>
        <dbReference type="ARBA" id="ARBA00022692"/>
    </source>
</evidence>
<dbReference type="RefSeq" id="WP_168047269.1">
    <property type="nucleotide sequence ID" value="NZ_JAATJR010000001.1"/>
</dbReference>
<dbReference type="InterPro" id="IPR005279">
    <property type="entry name" value="Dipep/tripep_permease"/>
</dbReference>
<feature type="transmembrane region" description="Helical" evidence="7">
    <location>
        <begin position="210"/>
        <end position="231"/>
    </location>
</feature>
<comment type="similarity">
    <text evidence="2">Belongs to the major facilitator superfamily. Proton-dependent oligopeptide transporter (POT/PTR) (TC 2.A.17) family.</text>
</comment>
<keyword evidence="4" id="KW-0571">Peptide transport</keyword>
<dbReference type="InterPro" id="IPR000109">
    <property type="entry name" value="POT_fam"/>
</dbReference>
<keyword evidence="6 7" id="KW-0472">Membrane</keyword>
<keyword evidence="5 7" id="KW-1133">Transmembrane helix</keyword>
<evidence type="ECO:0000313" key="8">
    <source>
        <dbReference type="EMBL" id="NKE43886.1"/>
    </source>
</evidence>